<organism evidence="2 3">
    <name type="scientific">Novosphingobium guangzhouense</name>
    <dbReference type="NCBI Taxonomy" id="1850347"/>
    <lineage>
        <taxon>Bacteria</taxon>
        <taxon>Pseudomonadati</taxon>
        <taxon>Pseudomonadota</taxon>
        <taxon>Alphaproteobacteria</taxon>
        <taxon>Sphingomonadales</taxon>
        <taxon>Sphingomonadaceae</taxon>
        <taxon>Novosphingobium</taxon>
    </lineage>
</organism>
<dbReference type="AlphaFoldDB" id="A0A2K2G719"/>
<dbReference type="EMBL" id="LYMM01000001">
    <property type="protein sequence ID" value="PNU06778.1"/>
    <property type="molecule type" value="Genomic_DNA"/>
</dbReference>
<sequence>MMMKIGLMALVACAPACLVAATGSATAATGENPFARDQVTLDIKGLDLASTDGQRRLAIRMDDAARSVCGQRMAGVHLAAERKAQDCRAEVMAEIRTRIEARTAAVSTPSHVQLASAR</sequence>
<evidence type="ECO:0000313" key="3">
    <source>
        <dbReference type="Proteomes" id="UP000236327"/>
    </source>
</evidence>
<protein>
    <submittedName>
        <fullName evidence="2">UrcA family protein</fullName>
    </submittedName>
</protein>
<gene>
    <name evidence="2" type="ORF">A8V01_00920</name>
</gene>
<comment type="caution">
    <text evidence="2">The sequence shown here is derived from an EMBL/GenBank/DDBJ whole genome shotgun (WGS) entry which is preliminary data.</text>
</comment>
<name>A0A2K2G719_9SPHN</name>
<feature type="signal peptide" evidence="1">
    <location>
        <begin position="1"/>
        <end position="27"/>
    </location>
</feature>
<dbReference type="Proteomes" id="UP000236327">
    <property type="component" value="Unassembled WGS sequence"/>
</dbReference>
<keyword evidence="3" id="KW-1185">Reference proteome</keyword>
<dbReference type="NCBIfam" id="TIGR04433">
    <property type="entry name" value="UrcA_uranyl"/>
    <property type="match status" value="1"/>
</dbReference>
<evidence type="ECO:0000313" key="2">
    <source>
        <dbReference type="EMBL" id="PNU06778.1"/>
    </source>
</evidence>
<feature type="chain" id="PRO_5014454200" evidence="1">
    <location>
        <begin position="28"/>
        <end position="118"/>
    </location>
</feature>
<dbReference type="OrthoDB" id="7428650at2"/>
<proteinExistence type="predicted"/>
<reference evidence="2 3" key="1">
    <citation type="submission" date="2016-05" db="EMBL/GenBank/DDBJ databases">
        <title>Complete genome sequence of Novosphingobium guangzhouense SA925(T).</title>
        <authorList>
            <person name="Sha S."/>
        </authorList>
    </citation>
    <scope>NUCLEOTIDE SEQUENCE [LARGE SCALE GENOMIC DNA]</scope>
    <source>
        <strain evidence="2 3">SA925</strain>
    </source>
</reference>
<keyword evidence="1" id="KW-0732">Signal</keyword>
<evidence type="ECO:0000256" key="1">
    <source>
        <dbReference type="SAM" id="SignalP"/>
    </source>
</evidence>
<accession>A0A2K2G719</accession>
<dbReference type="InterPro" id="IPR030972">
    <property type="entry name" value="UrcA_uranyl"/>
</dbReference>